<feature type="coiled-coil region" evidence="3">
    <location>
        <begin position="48"/>
        <end position="108"/>
    </location>
</feature>
<feature type="compositionally biased region" description="Low complexity" evidence="4">
    <location>
        <begin position="363"/>
        <end position="375"/>
    </location>
</feature>
<proteinExistence type="predicted"/>
<accession>A0A2A6CRU0</accession>
<sequence length="1029" mass="116667">MMMIVKGRYRVEMSFSTPQTPSAETPLATRVALENGLRSKLTGMENAIARVASVKSRLRKNAEQARRDLSQTISAQMEALRFREQQLIRELEDAVQKKESVLASQQENLNLHIGACQQSLESLRRASPTCTQQDVDVQEMLFRLSAVDMEPRSDDYVALQADTVTMRGVISDWGKIVNEGDERRDMRKTGESLPVEMEEYDDSPLAHKSLMWNTHRKRGEEMKKDGGKTENVGSAVRDWLANTRPSAHQVLTADIGRVMEDVEQKSSGTSCDSTFEVIDPEVVFAAALKSSDRPLADWLPPVEKRDLNEYWGSLNLDPPQFPSMKREEGITPNTTPTEQPPSLPGLRSHPSLFAPADSSSAFSHPSLVSPSPSSSIPRDFTAMVYEFENVIGKLRNSRDEEWLVPSSSFTSLPPSVPSSSPSDPSNTPVLMSHSEAIERLARETERMRLEADEIHKSSSSTGSSTFVHPTSTVFTGAPVEFADQWQRVFGRGSEAGDKWLEAKKDPNITVIVHTIDQKEIKWNYDQVVKAFPEIVDKNDSKFDGYNGNLHIEVALNSLTVNYLGEIFFQHKSKEINFHAIDVCLRDLANHIEWRRIVRELISRSIISLNFNNCISIWRLAKKFDHYQTRKLERYITYNLVERIARQSVDFFRLSIDDLIYFISSDTLHIQSEDDVINLIDIYIRSNENNRSHLYPLLFSHVRLRFIHQPNLSLVTRQLLDSNGSVGMRQRIHRDVFLLIGGTIDGKYQPHPAYFDHVSFSWKELQMMQLPAPFVYHAVIVLNGIVYVFGGGDTQEAYSKKMWRFENGNWKRCADMNDKRANMGNMVVTYNKKIYVMGGNQHFVSRLSSVECYDPLQDTWIQLPDMPHSRADGAACVLGDMIYVSGGLSSNKVLSEIDVYLPKEREWRTAGKLPRELSGHSMISQDGPSGASLFIFGGYTGKERVTSVYKRQMTEGKWTEQPGMITARCSASVMQFHLNSIVVFGGNNGKGAYAEKWNGESWEIFNNGNIDREGSKVIHVPDFFHEIHEY</sequence>
<dbReference type="AlphaFoldDB" id="A0A2A6CRU0"/>
<dbReference type="SUPFAM" id="SSF117281">
    <property type="entry name" value="Kelch motif"/>
    <property type="match status" value="1"/>
</dbReference>
<dbReference type="SMART" id="SM00875">
    <property type="entry name" value="BACK"/>
    <property type="match status" value="1"/>
</dbReference>
<keyword evidence="6" id="KW-1185">Reference proteome</keyword>
<dbReference type="Gene3D" id="2.120.10.80">
    <property type="entry name" value="Kelch-type beta propeller"/>
    <property type="match status" value="1"/>
</dbReference>
<dbReference type="GO" id="GO:0031463">
    <property type="term" value="C:Cul3-RING ubiquitin ligase complex"/>
    <property type="evidence" value="ECO:0000318"/>
    <property type="project" value="GO_Central"/>
</dbReference>
<dbReference type="Pfam" id="PF07707">
    <property type="entry name" value="BACK"/>
    <property type="match status" value="1"/>
</dbReference>
<evidence type="ECO:0000256" key="1">
    <source>
        <dbReference type="ARBA" id="ARBA00022441"/>
    </source>
</evidence>
<evidence type="ECO:0000313" key="5">
    <source>
        <dbReference type="EnsemblMetazoa" id="PPA13935.1"/>
    </source>
</evidence>
<protein>
    <submittedName>
        <fullName evidence="5">Spe-26</fullName>
    </submittedName>
</protein>
<evidence type="ECO:0000256" key="4">
    <source>
        <dbReference type="SAM" id="MobiDB-lite"/>
    </source>
</evidence>
<evidence type="ECO:0000256" key="2">
    <source>
        <dbReference type="ARBA" id="ARBA00022737"/>
    </source>
</evidence>
<keyword evidence="3" id="KW-0175">Coiled coil</keyword>
<dbReference type="InterPro" id="IPR006652">
    <property type="entry name" value="Kelch_1"/>
</dbReference>
<evidence type="ECO:0000256" key="3">
    <source>
        <dbReference type="SAM" id="Coils"/>
    </source>
</evidence>
<dbReference type="PANTHER" id="PTHR45632:SF3">
    <property type="entry name" value="KELCH-LIKE PROTEIN 32"/>
    <property type="match status" value="1"/>
</dbReference>
<reference evidence="6" key="1">
    <citation type="journal article" date="2008" name="Nat. Genet.">
        <title>The Pristionchus pacificus genome provides a unique perspective on nematode lifestyle and parasitism.</title>
        <authorList>
            <person name="Dieterich C."/>
            <person name="Clifton S.W."/>
            <person name="Schuster L.N."/>
            <person name="Chinwalla A."/>
            <person name="Delehaunty K."/>
            <person name="Dinkelacker I."/>
            <person name="Fulton L."/>
            <person name="Fulton R."/>
            <person name="Godfrey J."/>
            <person name="Minx P."/>
            <person name="Mitreva M."/>
            <person name="Roeseler W."/>
            <person name="Tian H."/>
            <person name="Witte H."/>
            <person name="Yang S.P."/>
            <person name="Wilson R.K."/>
            <person name="Sommer R.J."/>
        </authorList>
    </citation>
    <scope>NUCLEOTIDE SEQUENCE [LARGE SCALE GENOMIC DNA]</scope>
    <source>
        <strain evidence="6">PS312</strain>
    </source>
</reference>
<gene>
    <name evidence="5" type="primary">WBGene00103489</name>
</gene>
<keyword evidence="1" id="KW-0880">Kelch repeat</keyword>
<dbReference type="PANTHER" id="PTHR45632">
    <property type="entry name" value="LD33804P"/>
    <property type="match status" value="1"/>
</dbReference>
<dbReference type="GO" id="GO:1990756">
    <property type="term" value="F:ubiquitin-like ligase-substrate adaptor activity"/>
    <property type="evidence" value="ECO:0000318"/>
    <property type="project" value="GO_Central"/>
</dbReference>
<dbReference type="SMART" id="SM00612">
    <property type="entry name" value="Kelch"/>
    <property type="match status" value="4"/>
</dbReference>
<feature type="compositionally biased region" description="Low complexity" evidence="4">
    <location>
        <begin position="405"/>
        <end position="425"/>
    </location>
</feature>
<dbReference type="InterPro" id="IPR015915">
    <property type="entry name" value="Kelch-typ_b-propeller"/>
</dbReference>
<dbReference type="Pfam" id="PF24681">
    <property type="entry name" value="Kelch_KLHDC2_KLHL20_DRC7"/>
    <property type="match status" value="1"/>
</dbReference>
<dbReference type="Proteomes" id="UP000005239">
    <property type="component" value="Unassembled WGS sequence"/>
</dbReference>
<dbReference type="InterPro" id="IPR011705">
    <property type="entry name" value="BACK"/>
</dbReference>
<dbReference type="GO" id="GO:0005737">
    <property type="term" value="C:cytoplasm"/>
    <property type="evidence" value="ECO:0000318"/>
    <property type="project" value="GO_Central"/>
</dbReference>
<accession>A0A8R1UBA1</accession>
<dbReference type="EnsemblMetazoa" id="PPA13935.1">
    <property type="protein sequence ID" value="PPA13935.1"/>
    <property type="gene ID" value="WBGene00103489"/>
</dbReference>
<name>A0A2A6CRU0_PRIPA</name>
<feature type="region of interest" description="Disordered" evidence="4">
    <location>
        <begin position="316"/>
        <end position="375"/>
    </location>
</feature>
<organism evidence="5 6">
    <name type="scientific">Pristionchus pacificus</name>
    <name type="common">Parasitic nematode worm</name>
    <dbReference type="NCBI Taxonomy" id="54126"/>
    <lineage>
        <taxon>Eukaryota</taxon>
        <taxon>Metazoa</taxon>
        <taxon>Ecdysozoa</taxon>
        <taxon>Nematoda</taxon>
        <taxon>Chromadorea</taxon>
        <taxon>Rhabditida</taxon>
        <taxon>Rhabditina</taxon>
        <taxon>Diplogasteromorpha</taxon>
        <taxon>Diplogasteroidea</taxon>
        <taxon>Neodiplogasteridae</taxon>
        <taxon>Pristionchus</taxon>
    </lineage>
</organism>
<feature type="region of interest" description="Disordered" evidence="4">
    <location>
        <begin position="405"/>
        <end position="429"/>
    </location>
</feature>
<keyword evidence="2" id="KW-0677">Repeat</keyword>
<evidence type="ECO:0000313" key="6">
    <source>
        <dbReference type="Proteomes" id="UP000005239"/>
    </source>
</evidence>
<dbReference type="GO" id="GO:0043161">
    <property type="term" value="P:proteasome-mediated ubiquitin-dependent protein catabolic process"/>
    <property type="evidence" value="ECO:0000318"/>
    <property type="project" value="GO_Central"/>
</dbReference>
<reference evidence="5" key="2">
    <citation type="submission" date="2022-06" db="UniProtKB">
        <authorList>
            <consortium name="EnsemblMetazoa"/>
        </authorList>
    </citation>
    <scope>IDENTIFICATION</scope>
    <source>
        <strain evidence="5">PS312</strain>
    </source>
</reference>
<dbReference type="Gene3D" id="1.25.40.420">
    <property type="match status" value="1"/>
</dbReference>